<evidence type="ECO:0000313" key="4">
    <source>
        <dbReference type="Proteomes" id="UP000297540"/>
    </source>
</evidence>
<feature type="region of interest" description="Disordered" evidence="1">
    <location>
        <begin position="140"/>
        <end position="193"/>
    </location>
</feature>
<dbReference type="Pfam" id="PF05598">
    <property type="entry name" value="DUF772"/>
    <property type="match status" value="1"/>
</dbReference>
<dbReference type="PANTHER" id="PTHR33803">
    <property type="entry name" value="IS1478 TRANSPOSASE"/>
    <property type="match status" value="1"/>
</dbReference>
<dbReference type="Proteomes" id="UP000297540">
    <property type="component" value="Unassembled WGS sequence"/>
</dbReference>
<dbReference type="InterPro" id="IPR008490">
    <property type="entry name" value="Transposase_InsH_N"/>
</dbReference>
<dbReference type="RefSeq" id="WP_134738028.1">
    <property type="nucleotide sequence ID" value="NZ_SOZE01000092.1"/>
</dbReference>
<dbReference type="AlphaFoldDB" id="A0A4Y8RXS4"/>
<evidence type="ECO:0000256" key="1">
    <source>
        <dbReference type="SAM" id="MobiDB-lite"/>
    </source>
</evidence>
<sequence>MIKYKSANQLSIEEFRTPFELKLDKENRWVKLASIIPWDELAGIYYQSMSTGMGAPSIDARIVIGSMVIKHKLKLDDREVVETIRENIYLQYFLGLSAYTAEPLFDRSLFTAFRYRLGQDKFDLMSQRIIAAALGIPGTEAAEKQEGKPPGDRDNARVDQSATGADQPVQNEPSPKGKLKMDATVADQLIKYP</sequence>
<evidence type="ECO:0000259" key="2">
    <source>
        <dbReference type="Pfam" id="PF05598"/>
    </source>
</evidence>
<proteinExistence type="predicted"/>
<evidence type="ECO:0000313" key="3">
    <source>
        <dbReference type="EMBL" id="TFF29697.1"/>
    </source>
</evidence>
<dbReference type="PANTHER" id="PTHR33803:SF3">
    <property type="entry name" value="BLL1974 PROTEIN"/>
    <property type="match status" value="1"/>
</dbReference>
<comment type="caution">
    <text evidence="3">The sequence shown here is derived from an EMBL/GenBank/DDBJ whole genome shotgun (WGS) entry which is preliminary data.</text>
</comment>
<feature type="compositionally biased region" description="Polar residues" evidence="1">
    <location>
        <begin position="158"/>
        <end position="173"/>
    </location>
</feature>
<name>A0A4Y8RXS4_9SPHI</name>
<feature type="compositionally biased region" description="Basic and acidic residues" evidence="1">
    <location>
        <begin position="141"/>
        <end position="157"/>
    </location>
</feature>
<protein>
    <submittedName>
        <fullName evidence="3">Transposase</fullName>
    </submittedName>
</protein>
<keyword evidence="4" id="KW-1185">Reference proteome</keyword>
<reference evidence="3 4" key="1">
    <citation type="journal article" date="2017" name="Int. J. Syst. Evol. Microbiol.">
        <title>Mucilaginibacterpsychrotolerans sp. nov., isolated from peatlands.</title>
        <authorList>
            <person name="Deng Y."/>
            <person name="Shen L."/>
            <person name="Xu B."/>
            <person name="Liu Y."/>
            <person name="Gu Z."/>
            <person name="Liu H."/>
            <person name="Zhou Y."/>
        </authorList>
    </citation>
    <scope>NUCLEOTIDE SEQUENCE [LARGE SCALE GENOMIC DNA]</scope>
    <source>
        <strain evidence="3 4">NH7-4</strain>
    </source>
</reference>
<feature type="domain" description="Transposase InsH N-terminal" evidence="2">
    <location>
        <begin position="21"/>
        <end position="115"/>
    </location>
</feature>
<accession>A0A4Y8RXS4</accession>
<gene>
    <name evidence="3" type="ORF">E2R66_28180</name>
</gene>
<organism evidence="3 4">
    <name type="scientific">Mucilaginibacter psychrotolerans</name>
    <dbReference type="NCBI Taxonomy" id="1524096"/>
    <lineage>
        <taxon>Bacteria</taxon>
        <taxon>Pseudomonadati</taxon>
        <taxon>Bacteroidota</taxon>
        <taxon>Sphingobacteriia</taxon>
        <taxon>Sphingobacteriales</taxon>
        <taxon>Sphingobacteriaceae</taxon>
        <taxon>Mucilaginibacter</taxon>
    </lineage>
</organism>
<dbReference type="EMBL" id="SOZE01000092">
    <property type="protein sequence ID" value="TFF29697.1"/>
    <property type="molecule type" value="Genomic_DNA"/>
</dbReference>
<feature type="non-terminal residue" evidence="3">
    <location>
        <position position="193"/>
    </location>
</feature>